<gene>
    <name evidence="1" type="ORF">rCG_51719</name>
</gene>
<dbReference type="EMBL" id="CH474015">
    <property type="protein sequence ID" value="EDL85621.1"/>
    <property type="molecule type" value="Genomic_DNA"/>
</dbReference>
<proteinExistence type="predicted"/>
<name>A6K379_RAT</name>
<reference evidence="1 2" key="1">
    <citation type="submission" date="2005-09" db="EMBL/GenBank/DDBJ databases">
        <authorList>
            <person name="Mural R.J."/>
            <person name="Li P.W."/>
            <person name="Adams M.D."/>
            <person name="Amanatides P.G."/>
            <person name="Baden-Tillson H."/>
            <person name="Barnstead M."/>
            <person name="Chin S.H."/>
            <person name="Dew I."/>
            <person name="Evans C.A."/>
            <person name="Ferriera S."/>
            <person name="Flanigan M."/>
            <person name="Fosler C."/>
            <person name="Glodek A."/>
            <person name="Gu Z."/>
            <person name="Holt R.A."/>
            <person name="Jennings D."/>
            <person name="Kraft C.L."/>
            <person name="Lu F."/>
            <person name="Nguyen T."/>
            <person name="Nusskern D.R."/>
            <person name="Pfannkoch C.M."/>
            <person name="Sitter C."/>
            <person name="Sutton G.G."/>
            <person name="Venter J.C."/>
            <person name="Wang Z."/>
            <person name="Woodage T."/>
            <person name="Zheng X.H."/>
            <person name="Zhong F."/>
        </authorList>
    </citation>
    <scope>NUCLEOTIDE SEQUENCE [LARGE SCALE GENOMIC DNA]</scope>
    <source>
        <strain>BN</strain>
        <strain evidence="2">Sprague-Dawley</strain>
    </source>
</reference>
<sequence>MSDMWKTGKERGLNLGCTVVPRKVWPSQEVFMSKESQILPHMPHGPALTSLLCSVIDRDSGRNLGLCANVVMDLEGRARL</sequence>
<accession>A6K379</accession>
<organism evidence="1 2">
    <name type="scientific">Rattus norvegicus</name>
    <name type="common">Rat</name>
    <dbReference type="NCBI Taxonomy" id="10116"/>
    <lineage>
        <taxon>Eukaryota</taxon>
        <taxon>Metazoa</taxon>
        <taxon>Chordata</taxon>
        <taxon>Craniata</taxon>
        <taxon>Vertebrata</taxon>
        <taxon>Euteleostomi</taxon>
        <taxon>Mammalia</taxon>
        <taxon>Eutheria</taxon>
        <taxon>Euarchontoglires</taxon>
        <taxon>Glires</taxon>
        <taxon>Rodentia</taxon>
        <taxon>Myomorpha</taxon>
        <taxon>Muroidea</taxon>
        <taxon>Muridae</taxon>
        <taxon>Murinae</taxon>
        <taxon>Rattus</taxon>
    </lineage>
</organism>
<evidence type="ECO:0000313" key="1">
    <source>
        <dbReference type="EMBL" id="EDL85621.1"/>
    </source>
</evidence>
<protein>
    <submittedName>
        <fullName evidence="1">RCG51719</fullName>
    </submittedName>
</protein>
<dbReference type="AlphaFoldDB" id="A6K379"/>
<evidence type="ECO:0000313" key="2">
    <source>
        <dbReference type="Proteomes" id="UP000234681"/>
    </source>
</evidence>
<dbReference type="Proteomes" id="UP000234681">
    <property type="component" value="Chromosome 2"/>
</dbReference>